<evidence type="ECO:0000313" key="1">
    <source>
        <dbReference type="EMBL" id="TYA09986.1"/>
    </source>
</evidence>
<sequence length="173" mass="20042">MKFHMKSGDTSFIGMANPDTYRSFVDEDWELEGLLRHFGDEMKDGHLLVCQMTEEGIEHSWKVDVRVDGESPAGPYLRRAEGFLEVTEGSLYLVDYDCLTMAAQFEDEEIPDRNCSQYRIELENGRYRVEIVQFYDVDQDKRIGTEECDLIIHLTPSDSAVPAERVFWCTYCS</sequence>
<name>A0A5D0CJ40_9BACL</name>
<organism evidence="1 2">
    <name type="scientific">Paenibacillus faecis</name>
    <dbReference type="NCBI Taxonomy" id="862114"/>
    <lineage>
        <taxon>Bacteria</taxon>
        <taxon>Bacillati</taxon>
        <taxon>Bacillota</taxon>
        <taxon>Bacilli</taxon>
        <taxon>Bacillales</taxon>
        <taxon>Paenibacillaceae</taxon>
        <taxon>Paenibacillus</taxon>
    </lineage>
</organism>
<evidence type="ECO:0000313" key="2">
    <source>
        <dbReference type="Proteomes" id="UP000325218"/>
    </source>
</evidence>
<keyword evidence="2" id="KW-1185">Reference proteome</keyword>
<comment type="caution">
    <text evidence="1">The sequence shown here is derived from an EMBL/GenBank/DDBJ whole genome shotgun (WGS) entry which is preliminary data.</text>
</comment>
<dbReference type="EMBL" id="VSDO01000006">
    <property type="protein sequence ID" value="TYA09986.1"/>
    <property type="molecule type" value="Genomic_DNA"/>
</dbReference>
<reference evidence="1 2" key="1">
    <citation type="submission" date="2019-08" db="EMBL/GenBank/DDBJ databases">
        <title>Genome sequencing of Paenibacillus faecis DSM 23593(T).</title>
        <authorList>
            <person name="Kook J.-K."/>
            <person name="Park S.-N."/>
            <person name="Lim Y.K."/>
        </authorList>
    </citation>
    <scope>NUCLEOTIDE SEQUENCE [LARGE SCALE GENOMIC DNA]</scope>
    <source>
        <strain evidence="1 2">DSM 23593</strain>
    </source>
</reference>
<proteinExistence type="predicted"/>
<protein>
    <submittedName>
        <fullName evidence="1">Uncharacterized protein</fullName>
    </submittedName>
</protein>
<accession>A0A5D0CJ40</accession>
<dbReference type="Proteomes" id="UP000325218">
    <property type="component" value="Unassembled WGS sequence"/>
</dbReference>
<dbReference type="AlphaFoldDB" id="A0A5D0CJ40"/>
<gene>
    <name evidence="1" type="ORF">FRY98_25605</name>
</gene>
<dbReference type="OrthoDB" id="9156597at2"/>